<keyword evidence="7" id="KW-0963">Cytoplasm</keyword>
<keyword evidence="11" id="KW-0479">Metal-binding</keyword>
<dbReference type="EC" id="2.7.3.9" evidence="5"/>
<evidence type="ECO:0000256" key="3">
    <source>
        <dbReference type="ARBA" id="ARBA00004496"/>
    </source>
</evidence>
<evidence type="ECO:0000256" key="10">
    <source>
        <dbReference type="ARBA" id="ARBA00022683"/>
    </source>
</evidence>
<evidence type="ECO:0000313" key="16">
    <source>
        <dbReference type="Proteomes" id="UP000305451"/>
    </source>
</evidence>
<keyword evidence="9 15" id="KW-0808">Transferase</keyword>
<dbReference type="GO" id="GO:0016301">
    <property type="term" value="F:kinase activity"/>
    <property type="evidence" value="ECO:0007669"/>
    <property type="project" value="UniProtKB-KW"/>
</dbReference>
<sequence length="750" mass="82187">MADQDDAQARLDQLTDIIAEETAADVCSIYLVRPSGALELSSTHGLNPEAVHNVRLSRDEGLVGLVSRRARPIAVEDAPRHPDFSYKPETGEEPFKSFVGVPILRGGRLVGVLTHQTKAIRPMTEEEIETLQTVAMLLAEIVASGDLIRAEAFSGLELRPSAPERFQGVALSPGLSRGVAVMYEPHVMSARMVAEDVEVETARLDSAISRLRAGVDQLLESGRVPMGTPSRDVLEAYRMFAHDRGWLDRLREAILSGLTAEAAVERVRNEHRARLMTARDPHFRERLHDLEDLANRLLRHLASESGRPTIERTLPEKAILIARSIGPAELLELDRARLAGVALEEGSRTSHAAIVAKALGIPMVGRVEGALDRVEDGDPIILDGEFGLLHVRPSQEVSEAYDERLKTLAKRYRTYARQREEPAVTKDGQRVELHLNAGLLVELTSLADTGAEGIGLFRTEFQFMVADTLPRLSAQEELYRAAYEAAGDKPVVFRTLDLGGDKVTPFTPATREPNPALGWRALRMGLDRPGLTRYQLRALVRAAAGRDLRVLFPMVTDVSELAAVRAILNQELAHAARHGHEQPRSVQAGIMLETPAIAFSPDACLRIADFVAVGANDLMQYFFAADRQNPRVADRYDFISPSSLRLLQSVRQACARHDKPVSVCGEIAGRPLEACVLTALGYRRLSMAASALGPVKRAIRGMDCERLGAWLASVLDEAETGEETPLRQRLIEAGESAGLPVEAVDKLGRP</sequence>
<dbReference type="SMART" id="SM00065">
    <property type="entry name" value="GAF"/>
    <property type="match status" value="1"/>
</dbReference>
<keyword evidence="6" id="KW-0813">Transport</keyword>
<evidence type="ECO:0000256" key="13">
    <source>
        <dbReference type="ARBA" id="ARBA00022842"/>
    </source>
</evidence>
<dbReference type="InterPro" id="IPR040442">
    <property type="entry name" value="Pyrv_kinase-like_dom_sf"/>
</dbReference>
<dbReference type="Gene3D" id="1.10.274.10">
    <property type="entry name" value="PtsI, HPr-binding domain"/>
    <property type="match status" value="1"/>
</dbReference>
<keyword evidence="15" id="KW-0670">Pyruvate</keyword>
<evidence type="ECO:0000256" key="9">
    <source>
        <dbReference type="ARBA" id="ARBA00022679"/>
    </source>
</evidence>
<keyword evidence="12" id="KW-0418">Kinase</keyword>
<evidence type="ECO:0000256" key="6">
    <source>
        <dbReference type="ARBA" id="ARBA00022448"/>
    </source>
</evidence>
<dbReference type="Pfam" id="PF05524">
    <property type="entry name" value="PEP-utilisers_N"/>
    <property type="match status" value="1"/>
</dbReference>
<comment type="subcellular location">
    <subcellularLocation>
        <location evidence="3">Cytoplasm</location>
    </subcellularLocation>
</comment>
<dbReference type="SUPFAM" id="SSF52009">
    <property type="entry name" value="Phosphohistidine domain"/>
    <property type="match status" value="1"/>
</dbReference>
<dbReference type="GO" id="GO:0008965">
    <property type="term" value="F:phosphoenolpyruvate-protein phosphotransferase activity"/>
    <property type="evidence" value="ECO:0007669"/>
    <property type="project" value="UniProtKB-EC"/>
</dbReference>
<dbReference type="InterPro" id="IPR003018">
    <property type="entry name" value="GAF"/>
</dbReference>
<dbReference type="InterPro" id="IPR008731">
    <property type="entry name" value="PTS_EIN"/>
</dbReference>
<dbReference type="InterPro" id="IPR036618">
    <property type="entry name" value="PtsI_HPr-bd_sf"/>
</dbReference>
<evidence type="ECO:0000256" key="5">
    <source>
        <dbReference type="ARBA" id="ARBA00012232"/>
    </source>
</evidence>
<dbReference type="GO" id="GO:0005737">
    <property type="term" value="C:cytoplasm"/>
    <property type="evidence" value="ECO:0007669"/>
    <property type="project" value="UniProtKB-SubCell"/>
</dbReference>
<keyword evidence="10" id="KW-0598">Phosphotransferase system</keyword>
<dbReference type="InterPro" id="IPR008279">
    <property type="entry name" value="PEP-util_enz_mobile_dom"/>
</dbReference>
<protein>
    <recommendedName>
        <fullName evidence="5">phosphoenolpyruvate--protein phosphotransferase</fullName>
        <ecNumber evidence="5">2.7.3.9</ecNumber>
    </recommendedName>
</protein>
<comment type="catalytic activity">
    <reaction evidence="1">
        <text>L-histidyl-[protein] + phosphoenolpyruvate = N(pros)-phospho-L-histidyl-[protein] + pyruvate</text>
        <dbReference type="Rhea" id="RHEA:23880"/>
        <dbReference type="Rhea" id="RHEA-COMP:9745"/>
        <dbReference type="Rhea" id="RHEA-COMP:9746"/>
        <dbReference type="ChEBI" id="CHEBI:15361"/>
        <dbReference type="ChEBI" id="CHEBI:29979"/>
        <dbReference type="ChEBI" id="CHEBI:58702"/>
        <dbReference type="ChEBI" id="CHEBI:64837"/>
        <dbReference type="EC" id="2.7.3.9"/>
    </reaction>
</comment>
<dbReference type="EMBL" id="SRXV01000003">
    <property type="protein sequence ID" value="TGY92021.1"/>
    <property type="molecule type" value="Genomic_DNA"/>
</dbReference>
<proteinExistence type="inferred from homology"/>
<dbReference type="SUPFAM" id="SSF51621">
    <property type="entry name" value="Phosphoenolpyruvate/pyruvate domain"/>
    <property type="match status" value="1"/>
</dbReference>
<dbReference type="InterPro" id="IPR029016">
    <property type="entry name" value="GAF-like_dom_sf"/>
</dbReference>
<dbReference type="Pfam" id="PF02896">
    <property type="entry name" value="PEP-utilizers_C"/>
    <property type="match status" value="1"/>
</dbReference>
<evidence type="ECO:0000256" key="2">
    <source>
        <dbReference type="ARBA" id="ARBA00001946"/>
    </source>
</evidence>
<dbReference type="Gene3D" id="3.20.20.60">
    <property type="entry name" value="Phosphoenolpyruvate-binding domains"/>
    <property type="match status" value="1"/>
</dbReference>
<dbReference type="OrthoDB" id="9765468at2"/>
<dbReference type="GO" id="GO:0046872">
    <property type="term" value="F:metal ion binding"/>
    <property type="evidence" value="ECO:0007669"/>
    <property type="project" value="UniProtKB-KW"/>
</dbReference>
<dbReference type="Pfam" id="PF00391">
    <property type="entry name" value="PEP-utilizers"/>
    <property type="match status" value="1"/>
</dbReference>
<dbReference type="RefSeq" id="WP_135945154.1">
    <property type="nucleotide sequence ID" value="NZ_BMEI01000003.1"/>
</dbReference>
<organism evidence="15 16">
    <name type="scientific">Marinicauda pacifica</name>
    <dbReference type="NCBI Taxonomy" id="1133559"/>
    <lineage>
        <taxon>Bacteria</taxon>
        <taxon>Pseudomonadati</taxon>
        <taxon>Pseudomonadota</taxon>
        <taxon>Alphaproteobacteria</taxon>
        <taxon>Maricaulales</taxon>
        <taxon>Maricaulaceae</taxon>
        <taxon>Marinicauda</taxon>
    </lineage>
</organism>
<evidence type="ECO:0000256" key="1">
    <source>
        <dbReference type="ARBA" id="ARBA00000683"/>
    </source>
</evidence>
<dbReference type="Pfam" id="PF01590">
    <property type="entry name" value="GAF"/>
    <property type="match status" value="1"/>
</dbReference>
<dbReference type="Gene3D" id="3.30.450.40">
    <property type="match status" value="1"/>
</dbReference>
<gene>
    <name evidence="15" type="primary">ptsP</name>
    <name evidence="15" type="ORF">E5162_10145</name>
</gene>
<reference evidence="15 16" key="1">
    <citation type="journal article" date="2013" name="Int. J. Syst. Evol. Microbiol.">
        <title>Marinicauda pacifica gen. nov., sp. nov., a prosthecate alphaproteobacterium of the family Hyphomonadaceae isolated from deep seawater.</title>
        <authorList>
            <person name="Zhang X.Y."/>
            <person name="Li G.W."/>
            <person name="Wang C.S."/>
            <person name="Zhang Y.J."/>
            <person name="Xu X.W."/>
            <person name="Li H."/>
            <person name="Liu A."/>
            <person name="Liu C."/>
            <person name="Xie B.B."/>
            <person name="Qin Q.L."/>
            <person name="Xu Z."/>
            <person name="Chen X.L."/>
            <person name="Zhou B.C."/>
            <person name="Zhang Y.Z."/>
        </authorList>
    </citation>
    <scope>NUCLEOTIDE SEQUENCE [LARGE SCALE GENOMIC DNA]</scope>
    <source>
        <strain evidence="15 16">P-1 km-3</strain>
    </source>
</reference>
<feature type="domain" description="GAF" evidence="14">
    <location>
        <begin position="6"/>
        <end position="152"/>
    </location>
</feature>
<evidence type="ECO:0000256" key="8">
    <source>
        <dbReference type="ARBA" id="ARBA00022597"/>
    </source>
</evidence>
<evidence type="ECO:0000256" key="11">
    <source>
        <dbReference type="ARBA" id="ARBA00022723"/>
    </source>
</evidence>
<dbReference type="PANTHER" id="PTHR46244:SF6">
    <property type="entry name" value="PHOSPHOENOLPYRUVATE-PROTEIN PHOSPHOTRANSFERASE"/>
    <property type="match status" value="1"/>
</dbReference>
<keyword evidence="13" id="KW-0460">Magnesium</keyword>
<dbReference type="InterPro" id="IPR036637">
    <property type="entry name" value="Phosphohistidine_dom_sf"/>
</dbReference>
<dbReference type="Proteomes" id="UP000305451">
    <property type="component" value="Unassembled WGS sequence"/>
</dbReference>
<dbReference type="SUPFAM" id="SSF55781">
    <property type="entry name" value="GAF domain-like"/>
    <property type="match status" value="1"/>
</dbReference>
<evidence type="ECO:0000256" key="12">
    <source>
        <dbReference type="ARBA" id="ARBA00022777"/>
    </source>
</evidence>
<comment type="cofactor">
    <cofactor evidence="2">
        <name>Mg(2+)</name>
        <dbReference type="ChEBI" id="CHEBI:18420"/>
    </cofactor>
</comment>
<dbReference type="PANTHER" id="PTHR46244">
    <property type="entry name" value="PHOSPHOENOLPYRUVATE-PROTEIN PHOSPHOTRANSFERASE"/>
    <property type="match status" value="1"/>
</dbReference>
<name>A0A4S2H8X2_9PROT</name>
<keyword evidence="16" id="KW-1185">Reference proteome</keyword>
<dbReference type="InterPro" id="IPR015813">
    <property type="entry name" value="Pyrv/PenolPyrv_kinase-like_dom"/>
</dbReference>
<evidence type="ECO:0000256" key="7">
    <source>
        <dbReference type="ARBA" id="ARBA00022490"/>
    </source>
</evidence>
<comment type="similarity">
    <text evidence="4">Belongs to the PEP-utilizing enzyme family.</text>
</comment>
<dbReference type="AlphaFoldDB" id="A0A4S2H8X2"/>
<comment type="caution">
    <text evidence="15">The sequence shown here is derived from an EMBL/GenBank/DDBJ whole genome shotgun (WGS) entry which is preliminary data.</text>
</comment>
<dbReference type="Gene3D" id="3.50.30.10">
    <property type="entry name" value="Phosphohistidine domain"/>
    <property type="match status" value="1"/>
</dbReference>
<evidence type="ECO:0000256" key="4">
    <source>
        <dbReference type="ARBA" id="ARBA00007837"/>
    </source>
</evidence>
<dbReference type="NCBIfam" id="TIGR01417">
    <property type="entry name" value="PTS_I_fam"/>
    <property type="match status" value="1"/>
</dbReference>
<dbReference type="GO" id="GO:0009401">
    <property type="term" value="P:phosphoenolpyruvate-dependent sugar phosphotransferase system"/>
    <property type="evidence" value="ECO:0007669"/>
    <property type="project" value="UniProtKB-KW"/>
</dbReference>
<dbReference type="SUPFAM" id="SSF47831">
    <property type="entry name" value="Enzyme I of the PEP:sugar phosphotransferase system HPr-binding (sub)domain"/>
    <property type="match status" value="1"/>
</dbReference>
<dbReference type="InterPro" id="IPR000121">
    <property type="entry name" value="PEP_util_C"/>
</dbReference>
<keyword evidence="8" id="KW-0762">Sugar transport</keyword>
<dbReference type="PRINTS" id="PR01736">
    <property type="entry name" value="PHPHTRNFRASE"/>
</dbReference>
<evidence type="ECO:0000313" key="15">
    <source>
        <dbReference type="EMBL" id="TGY92021.1"/>
    </source>
</evidence>
<dbReference type="InterPro" id="IPR050499">
    <property type="entry name" value="PEP-utilizing_PTS_enzyme"/>
</dbReference>
<evidence type="ECO:0000259" key="14">
    <source>
        <dbReference type="SMART" id="SM00065"/>
    </source>
</evidence>
<dbReference type="InterPro" id="IPR006318">
    <property type="entry name" value="PTS_EI-like"/>
</dbReference>
<accession>A0A4S2H8X2</accession>